<evidence type="ECO:0000313" key="2">
    <source>
        <dbReference type="Proteomes" id="UP000001235"/>
    </source>
</evidence>
<accession>D9SEK7</accession>
<name>D9SEK7_GALCS</name>
<dbReference type="HOGENOM" id="CLU_2232665_0_0_4"/>
<dbReference type="AlphaFoldDB" id="D9SEK7"/>
<organism evidence="1 2">
    <name type="scientific">Gallionella capsiferriformans (strain ES-2)</name>
    <name type="common">Gallionella ferruginea capsiferriformans (strain ES-2)</name>
    <dbReference type="NCBI Taxonomy" id="395494"/>
    <lineage>
        <taxon>Bacteria</taxon>
        <taxon>Pseudomonadati</taxon>
        <taxon>Pseudomonadota</taxon>
        <taxon>Betaproteobacteria</taxon>
        <taxon>Nitrosomonadales</taxon>
        <taxon>Gallionellaceae</taxon>
        <taxon>Gallionella</taxon>
    </lineage>
</organism>
<dbReference type="EMBL" id="CP002159">
    <property type="protein sequence ID" value="ADL54983.1"/>
    <property type="molecule type" value="Genomic_DNA"/>
</dbReference>
<dbReference type="Proteomes" id="UP000001235">
    <property type="component" value="Chromosome"/>
</dbReference>
<sequence>MNESRKPSFTVITGGKEELECKKHILFSTPEVLDQQEFESLCDSLDLRLADVEPLIARRLRCNAKDALERNLVLAIIDGDTDEYNRLSDVIGRRNSLSLKLISSS</sequence>
<keyword evidence="2" id="KW-1185">Reference proteome</keyword>
<proteinExistence type="predicted"/>
<gene>
    <name evidence="1" type="ordered locus">Galf_0951</name>
</gene>
<dbReference type="RefSeq" id="WP_013292923.1">
    <property type="nucleotide sequence ID" value="NC_014394.1"/>
</dbReference>
<protein>
    <submittedName>
        <fullName evidence="1">Uncharacterized protein</fullName>
    </submittedName>
</protein>
<dbReference type="OrthoDB" id="9342855at2"/>
<dbReference type="KEGG" id="gca:Galf_0951"/>
<evidence type="ECO:0000313" key="1">
    <source>
        <dbReference type="EMBL" id="ADL54983.1"/>
    </source>
</evidence>
<reference evidence="1 2" key="1">
    <citation type="submission" date="2010-08" db="EMBL/GenBank/DDBJ databases">
        <title>Complete sequence of Gallionella capsiferriformans ES-2.</title>
        <authorList>
            <consortium name="US DOE Joint Genome Institute"/>
            <person name="Lucas S."/>
            <person name="Copeland A."/>
            <person name="Lapidus A."/>
            <person name="Cheng J.-F."/>
            <person name="Bruce D."/>
            <person name="Goodwin L."/>
            <person name="Pitluck S."/>
            <person name="Chertkov O."/>
            <person name="Davenport K.W."/>
            <person name="Detter J.C."/>
            <person name="Han C."/>
            <person name="Tapia R."/>
            <person name="Land M."/>
            <person name="Hauser L."/>
            <person name="Chang Y.-J."/>
            <person name="Jeffries C."/>
            <person name="Kyrpides N."/>
            <person name="Ivanova N."/>
            <person name="Mikhailova N."/>
            <person name="Shelobolina E.S."/>
            <person name="Picardal F."/>
            <person name="Roden E."/>
            <person name="Emerson D."/>
            <person name="Woyke T."/>
        </authorList>
    </citation>
    <scope>NUCLEOTIDE SEQUENCE [LARGE SCALE GENOMIC DNA]</scope>
    <source>
        <strain evidence="1 2">ES-2</strain>
    </source>
</reference>